<dbReference type="AlphaFoldDB" id="A0A2K1J339"/>
<evidence type="ECO:0000259" key="7">
    <source>
        <dbReference type="PROSITE" id="PS50982"/>
    </source>
</evidence>
<evidence type="ECO:0000256" key="3">
    <source>
        <dbReference type="ARBA" id="ARBA00023125"/>
    </source>
</evidence>
<name>A0A2K1J339_PHYPA</name>
<feature type="domain" description="MBD" evidence="7">
    <location>
        <begin position="17"/>
        <end position="87"/>
    </location>
</feature>
<dbReference type="PROSITE" id="PS50982">
    <property type="entry name" value="MBD"/>
    <property type="match status" value="1"/>
</dbReference>
<dbReference type="EnsemblPlants" id="Pp3c17_8080V3.3">
    <property type="protein sequence ID" value="Pp3c17_8080V3.3"/>
    <property type="gene ID" value="Pp3c17_8080"/>
</dbReference>
<sequence>MASPEINGAALRSSGSPDCSILKLSGPLRGWKKKLTSEKGCAQKRKDVSYIAPNGEEIKSSRHLIRYLKAHPGGLKAENFVWETVKAPRRSARLNRKPGRRIHFEELDMIPTRRRKRSSSSNGKDKLKSGRIKKRAGISRARDNLKVAKEKLLVDSQLLQASELHPCTLQNSHPETKAVKTEDTKNLENINSSQVDNQILAVDVTEVPDLKIPLDDKHITVGGIEEAVAFDEQIPLEILFPAADSLDASVEGMPLTTDMVIEFEETPSEIDNAKVERSIAVDNATVDTTATSIMTALPETTDPENETDEEVKMNDVTKISEEDKQVVEEILKGKFGECTTEEIVEKAFDMDVDTLDDVNEITMIVQVAEDLCDNRIVLSQPQIIHPPC</sequence>
<comment type="subcellular location">
    <subcellularLocation>
        <location evidence="1">Nucleus</location>
    </subcellularLocation>
</comment>
<dbReference type="Gramene" id="Pp3c17_8080V3.2">
    <property type="protein sequence ID" value="Pp3c17_8080V3.2"/>
    <property type="gene ID" value="Pp3c17_8080"/>
</dbReference>
<gene>
    <name evidence="9" type="primary">LOC112294156</name>
    <name evidence="8" type="ORF">PHYPA_021798</name>
</gene>
<dbReference type="CDD" id="cd00122">
    <property type="entry name" value="MBD"/>
    <property type="match status" value="1"/>
</dbReference>
<evidence type="ECO:0000313" key="10">
    <source>
        <dbReference type="Proteomes" id="UP000006727"/>
    </source>
</evidence>
<dbReference type="SUPFAM" id="SSF54171">
    <property type="entry name" value="DNA-binding domain"/>
    <property type="match status" value="1"/>
</dbReference>
<keyword evidence="2" id="KW-0805">Transcription regulation</keyword>
<proteinExistence type="predicted"/>
<keyword evidence="5" id="KW-0539">Nucleus</keyword>
<dbReference type="GeneID" id="112294156"/>
<organism evidence="8">
    <name type="scientific">Physcomitrium patens</name>
    <name type="common">Spreading-leaved earth moss</name>
    <name type="synonym">Physcomitrella patens</name>
    <dbReference type="NCBI Taxonomy" id="3218"/>
    <lineage>
        <taxon>Eukaryota</taxon>
        <taxon>Viridiplantae</taxon>
        <taxon>Streptophyta</taxon>
        <taxon>Embryophyta</taxon>
        <taxon>Bryophyta</taxon>
        <taxon>Bryophytina</taxon>
        <taxon>Bryopsida</taxon>
        <taxon>Funariidae</taxon>
        <taxon>Funariales</taxon>
        <taxon>Funariaceae</taxon>
        <taxon>Physcomitrium</taxon>
    </lineage>
</organism>
<dbReference type="Pfam" id="PF01429">
    <property type="entry name" value="MBD"/>
    <property type="match status" value="1"/>
</dbReference>
<dbReference type="OrthoDB" id="1435582at2759"/>
<dbReference type="EnsemblPlants" id="Pp3c17_8080V3.2">
    <property type="protein sequence ID" value="Pp3c17_8080V3.2"/>
    <property type="gene ID" value="Pp3c17_8080"/>
</dbReference>
<feature type="region of interest" description="Disordered" evidence="6">
    <location>
        <begin position="110"/>
        <end position="135"/>
    </location>
</feature>
<dbReference type="Proteomes" id="UP000006727">
    <property type="component" value="Chromosome 17"/>
</dbReference>
<reference evidence="9" key="3">
    <citation type="submission" date="2020-12" db="UniProtKB">
        <authorList>
            <consortium name="EnsemblPlants"/>
        </authorList>
    </citation>
    <scope>IDENTIFICATION</scope>
</reference>
<dbReference type="EnsemblPlants" id="Pp3c17_8080V3.4">
    <property type="protein sequence ID" value="Pp3c17_8080V3.4"/>
    <property type="gene ID" value="Pp3c17_8080"/>
</dbReference>
<keyword evidence="4" id="KW-0804">Transcription</keyword>
<evidence type="ECO:0000256" key="6">
    <source>
        <dbReference type="SAM" id="MobiDB-lite"/>
    </source>
</evidence>
<dbReference type="InterPro" id="IPR016177">
    <property type="entry name" value="DNA-bd_dom_sf"/>
</dbReference>
<dbReference type="EnsemblPlants" id="Pp3c17_8080V3.1">
    <property type="protein sequence ID" value="Pp3c17_8080V3.1"/>
    <property type="gene ID" value="Pp3c17_8080"/>
</dbReference>
<evidence type="ECO:0000256" key="1">
    <source>
        <dbReference type="ARBA" id="ARBA00004123"/>
    </source>
</evidence>
<keyword evidence="3" id="KW-0238">DNA-binding</keyword>
<dbReference type="GO" id="GO:0003677">
    <property type="term" value="F:DNA binding"/>
    <property type="evidence" value="ECO:0007669"/>
    <property type="project" value="UniProtKB-KW"/>
</dbReference>
<evidence type="ECO:0000256" key="5">
    <source>
        <dbReference type="ARBA" id="ARBA00023242"/>
    </source>
</evidence>
<dbReference type="PANTHER" id="PTHR33729:SF6">
    <property type="entry name" value="METHYL-CPG-BINDING DOMAIN-CONTAINING PROTEIN 11"/>
    <property type="match status" value="1"/>
</dbReference>
<protein>
    <recommendedName>
        <fullName evidence="7">MBD domain-containing protein</fullName>
    </recommendedName>
</protein>
<evidence type="ECO:0000313" key="9">
    <source>
        <dbReference type="EnsemblPlants" id="Pp3c17_8080V3.1"/>
    </source>
</evidence>
<reference evidence="8 10" key="1">
    <citation type="journal article" date="2008" name="Science">
        <title>The Physcomitrella genome reveals evolutionary insights into the conquest of land by plants.</title>
        <authorList>
            <person name="Rensing S."/>
            <person name="Lang D."/>
            <person name="Zimmer A."/>
            <person name="Terry A."/>
            <person name="Salamov A."/>
            <person name="Shapiro H."/>
            <person name="Nishiyama T."/>
            <person name="Perroud P.-F."/>
            <person name="Lindquist E."/>
            <person name="Kamisugi Y."/>
            <person name="Tanahashi T."/>
            <person name="Sakakibara K."/>
            <person name="Fujita T."/>
            <person name="Oishi K."/>
            <person name="Shin-I T."/>
            <person name="Kuroki Y."/>
            <person name="Toyoda A."/>
            <person name="Suzuki Y."/>
            <person name="Hashimoto A."/>
            <person name="Yamaguchi K."/>
            <person name="Sugano A."/>
            <person name="Kohara Y."/>
            <person name="Fujiyama A."/>
            <person name="Anterola A."/>
            <person name="Aoki S."/>
            <person name="Ashton N."/>
            <person name="Barbazuk W.B."/>
            <person name="Barker E."/>
            <person name="Bennetzen J."/>
            <person name="Bezanilla M."/>
            <person name="Blankenship R."/>
            <person name="Cho S.H."/>
            <person name="Dutcher S."/>
            <person name="Estelle M."/>
            <person name="Fawcett J.A."/>
            <person name="Gundlach H."/>
            <person name="Hanada K."/>
            <person name="Heyl A."/>
            <person name="Hicks K.A."/>
            <person name="Hugh J."/>
            <person name="Lohr M."/>
            <person name="Mayer K."/>
            <person name="Melkozernov A."/>
            <person name="Murata T."/>
            <person name="Nelson D."/>
            <person name="Pils B."/>
            <person name="Prigge M."/>
            <person name="Reiss B."/>
            <person name="Renner T."/>
            <person name="Rombauts S."/>
            <person name="Rushton P."/>
            <person name="Sanderfoot A."/>
            <person name="Schween G."/>
            <person name="Shiu S.-H."/>
            <person name="Stueber K."/>
            <person name="Theodoulou F.L."/>
            <person name="Tu H."/>
            <person name="Van de Peer Y."/>
            <person name="Verrier P.J."/>
            <person name="Waters E."/>
            <person name="Wood A."/>
            <person name="Yang L."/>
            <person name="Cove D."/>
            <person name="Cuming A."/>
            <person name="Hasebe M."/>
            <person name="Lucas S."/>
            <person name="Mishler D.B."/>
            <person name="Reski R."/>
            <person name="Grigoriev I."/>
            <person name="Quatrano R.S."/>
            <person name="Boore J.L."/>
        </authorList>
    </citation>
    <scope>NUCLEOTIDE SEQUENCE [LARGE SCALE GENOMIC DNA]</scope>
    <source>
        <strain evidence="9 10">cv. Gransden 2004</strain>
    </source>
</reference>
<dbReference type="GO" id="GO:0005634">
    <property type="term" value="C:nucleus"/>
    <property type="evidence" value="ECO:0007669"/>
    <property type="project" value="UniProtKB-SubCell"/>
</dbReference>
<evidence type="ECO:0000313" key="8">
    <source>
        <dbReference type="EMBL" id="PNR35948.1"/>
    </source>
</evidence>
<dbReference type="KEGG" id="ppp:112294156"/>
<dbReference type="Gramene" id="Pp3c17_8080V3.3">
    <property type="protein sequence ID" value="Pp3c17_8080V3.3"/>
    <property type="gene ID" value="Pp3c17_8080"/>
</dbReference>
<evidence type="ECO:0000256" key="2">
    <source>
        <dbReference type="ARBA" id="ARBA00023015"/>
    </source>
</evidence>
<dbReference type="Gene3D" id="3.30.890.10">
    <property type="entry name" value="Methyl-cpg-binding Protein 2, Chain A"/>
    <property type="match status" value="1"/>
</dbReference>
<dbReference type="InterPro" id="IPR039622">
    <property type="entry name" value="MBD10/11"/>
</dbReference>
<dbReference type="Gramene" id="Pp3c17_8080V3.4">
    <property type="protein sequence ID" value="Pp3c17_8080V3.4"/>
    <property type="gene ID" value="Pp3c17_8080"/>
</dbReference>
<dbReference type="PaxDb" id="3218-PP1S392_20V6.1"/>
<reference evidence="8 10" key="2">
    <citation type="journal article" date="2018" name="Plant J.">
        <title>The Physcomitrella patens chromosome-scale assembly reveals moss genome structure and evolution.</title>
        <authorList>
            <person name="Lang D."/>
            <person name="Ullrich K.K."/>
            <person name="Murat F."/>
            <person name="Fuchs J."/>
            <person name="Jenkins J."/>
            <person name="Haas F.B."/>
            <person name="Piednoel M."/>
            <person name="Gundlach H."/>
            <person name="Van Bel M."/>
            <person name="Meyberg R."/>
            <person name="Vives C."/>
            <person name="Morata J."/>
            <person name="Symeonidi A."/>
            <person name="Hiss M."/>
            <person name="Muchero W."/>
            <person name="Kamisugi Y."/>
            <person name="Saleh O."/>
            <person name="Blanc G."/>
            <person name="Decker E.L."/>
            <person name="van Gessel N."/>
            <person name="Grimwood J."/>
            <person name="Hayes R.D."/>
            <person name="Graham S.W."/>
            <person name="Gunter L.E."/>
            <person name="McDaniel S.F."/>
            <person name="Hoernstein S.N.W."/>
            <person name="Larsson A."/>
            <person name="Li F.W."/>
            <person name="Perroud P.F."/>
            <person name="Phillips J."/>
            <person name="Ranjan P."/>
            <person name="Rokshar D.S."/>
            <person name="Rothfels C.J."/>
            <person name="Schneider L."/>
            <person name="Shu S."/>
            <person name="Stevenson D.W."/>
            <person name="Thummler F."/>
            <person name="Tillich M."/>
            <person name="Villarreal Aguilar J.C."/>
            <person name="Widiez T."/>
            <person name="Wong G.K."/>
            <person name="Wymore A."/>
            <person name="Zhang Y."/>
            <person name="Zimmer A.D."/>
            <person name="Quatrano R.S."/>
            <person name="Mayer K.F.X."/>
            <person name="Goodstein D."/>
            <person name="Casacuberta J.M."/>
            <person name="Vandepoele K."/>
            <person name="Reski R."/>
            <person name="Cuming A.C."/>
            <person name="Tuskan G.A."/>
            <person name="Maumus F."/>
            <person name="Salse J."/>
            <person name="Schmutz J."/>
            <person name="Rensing S.A."/>
        </authorList>
    </citation>
    <scope>NUCLEOTIDE SEQUENCE [LARGE SCALE GENOMIC DNA]</scope>
    <source>
        <strain evidence="9 10">cv. Gransden 2004</strain>
    </source>
</reference>
<keyword evidence="10" id="KW-1185">Reference proteome</keyword>
<accession>A0A2K1J339</accession>
<dbReference type="RefSeq" id="XP_024400124.1">
    <property type="nucleotide sequence ID" value="XM_024544356.2"/>
</dbReference>
<dbReference type="EMBL" id="ABEU02000017">
    <property type="protein sequence ID" value="PNR35948.1"/>
    <property type="molecule type" value="Genomic_DNA"/>
</dbReference>
<dbReference type="InterPro" id="IPR001739">
    <property type="entry name" value="Methyl_CpG_DNA-bd"/>
</dbReference>
<dbReference type="Gramene" id="Pp3c17_8080V3.1">
    <property type="protein sequence ID" value="Pp3c17_8080V3.1"/>
    <property type="gene ID" value="Pp3c17_8080"/>
</dbReference>
<dbReference type="PANTHER" id="PTHR33729">
    <property type="entry name" value="METHYL-CPG BINDING DOMAIN CONTAINING PROTEIN, EXPRESSED"/>
    <property type="match status" value="1"/>
</dbReference>
<evidence type="ECO:0000256" key="4">
    <source>
        <dbReference type="ARBA" id="ARBA00023163"/>
    </source>
</evidence>